<evidence type="ECO:0000313" key="5">
    <source>
        <dbReference type="EMBL" id="KUK77451.1"/>
    </source>
</evidence>
<protein>
    <recommendedName>
        <fullName evidence="4">Large ribosomal subunit protein uL23</fullName>
    </recommendedName>
</protein>
<comment type="subunit">
    <text evidence="4">Part of the 50S ribosomal subunit. Contacts protein L29, and trigger factor when it is bound to the ribosome.</text>
</comment>
<evidence type="ECO:0000256" key="4">
    <source>
        <dbReference type="HAMAP-Rule" id="MF_01369"/>
    </source>
</evidence>
<evidence type="ECO:0000256" key="3">
    <source>
        <dbReference type="ARBA" id="ARBA00023274"/>
    </source>
</evidence>
<keyword evidence="2 4" id="KW-0689">Ribosomal protein</keyword>
<dbReference type="Gene3D" id="3.30.70.330">
    <property type="match status" value="1"/>
</dbReference>
<dbReference type="GO" id="GO:0006412">
    <property type="term" value="P:translation"/>
    <property type="evidence" value="ECO:0007669"/>
    <property type="project" value="UniProtKB-UniRule"/>
</dbReference>
<gene>
    <name evidence="4" type="primary">rplW</name>
    <name evidence="5" type="ORF">XD93_0323</name>
</gene>
<evidence type="ECO:0000313" key="6">
    <source>
        <dbReference type="Proteomes" id="UP000053904"/>
    </source>
</evidence>
<evidence type="ECO:0000256" key="1">
    <source>
        <dbReference type="ARBA" id="ARBA00006700"/>
    </source>
</evidence>
<keyword evidence="4" id="KW-0694">RNA-binding</keyword>
<dbReference type="GO" id="GO:1990904">
    <property type="term" value="C:ribonucleoprotein complex"/>
    <property type="evidence" value="ECO:0007669"/>
    <property type="project" value="UniProtKB-KW"/>
</dbReference>
<sequence length="97" mass="11336">MENNKFELQPVMTEKSYAAANALNKYTFLVEGSANKIEIAKKVEEDYKVKVEKVNTIVRPGKLRREYKTNKMYREEDKTKAMVTLKKGDKIDEFLNI</sequence>
<dbReference type="InterPro" id="IPR012678">
    <property type="entry name" value="Ribosomal_uL23/eL15/eS24_sf"/>
</dbReference>
<proteinExistence type="inferred from homology"/>
<dbReference type="Pfam" id="PF00276">
    <property type="entry name" value="Ribosomal_L23"/>
    <property type="match status" value="1"/>
</dbReference>
<dbReference type="InterPro" id="IPR013025">
    <property type="entry name" value="Ribosomal_uL23-like"/>
</dbReference>
<keyword evidence="4" id="KW-0699">rRNA-binding</keyword>
<dbReference type="GO" id="GO:0005840">
    <property type="term" value="C:ribosome"/>
    <property type="evidence" value="ECO:0007669"/>
    <property type="project" value="UniProtKB-KW"/>
</dbReference>
<accession>A0A101HIF7</accession>
<comment type="function">
    <text evidence="4">One of the early assembly proteins it binds 23S rRNA. One of the proteins that surrounds the polypeptide exit tunnel on the outside of the ribosome. Forms the main docking site for trigger factor binding to the ribosome.</text>
</comment>
<dbReference type="InterPro" id="IPR012677">
    <property type="entry name" value="Nucleotide-bd_a/b_plait_sf"/>
</dbReference>
<name>A0A101HIF7_9BACT</name>
<dbReference type="SUPFAM" id="SSF54189">
    <property type="entry name" value="Ribosomal proteins S24e, L23 and L15e"/>
    <property type="match status" value="1"/>
</dbReference>
<dbReference type="GO" id="GO:0003735">
    <property type="term" value="F:structural constituent of ribosome"/>
    <property type="evidence" value="ECO:0007669"/>
    <property type="project" value="InterPro"/>
</dbReference>
<comment type="similarity">
    <text evidence="1 4">Belongs to the universal ribosomal protein uL23 family.</text>
</comment>
<reference evidence="6" key="1">
    <citation type="journal article" date="2015" name="MBio">
        <title>Genome-Resolved Metagenomic Analysis Reveals Roles for Candidate Phyla and Other Microbial Community Members in Biogeochemical Transformations in Oil Reservoirs.</title>
        <authorList>
            <person name="Hu P."/>
            <person name="Tom L."/>
            <person name="Singh A."/>
            <person name="Thomas B.C."/>
            <person name="Baker B.J."/>
            <person name="Piceno Y.M."/>
            <person name="Andersen G.L."/>
            <person name="Banfield J.F."/>
        </authorList>
    </citation>
    <scope>NUCLEOTIDE SEQUENCE [LARGE SCALE GENOMIC DNA]</scope>
</reference>
<organism evidence="5 6">
    <name type="scientific">candidate division WS6 bacterium 34_10</name>
    <dbReference type="NCBI Taxonomy" id="1641389"/>
    <lineage>
        <taxon>Bacteria</taxon>
        <taxon>Candidatus Dojkabacteria</taxon>
    </lineage>
</organism>
<keyword evidence="3 4" id="KW-0687">Ribonucleoprotein</keyword>
<dbReference type="AlphaFoldDB" id="A0A101HIF7"/>
<dbReference type="HAMAP" id="MF_01369_B">
    <property type="entry name" value="Ribosomal_uL23_B"/>
    <property type="match status" value="1"/>
</dbReference>
<evidence type="ECO:0000256" key="2">
    <source>
        <dbReference type="ARBA" id="ARBA00022980"/>
    </source>
</evidence>
<dbReference type="EMBL" id="LGGO01000032">
    <property type="protein sequence ID" value="KUK77451.1"/>
    <property type="molecule type" value="Genomic_DNA"/>
</dbReference>
<comment type="caution">
    <text evidence="5">The sequence shown here is derived from an EMBL/GenBank/DDBJ whole genome shotgun (WGS) entry which is preliminary data.</text>
</comment>
<dbReference type="GO" id="GO:0019843">
    <property type="term" value="F:rRNA binding"/>
    <property type="evidence" value="ECO:0007669"/>
    <property type="project" value="UniProtKB-UniRule"/>
</dbReference>
<dbReference type="Proteomes" id="UP000053904">
    <property type="component" value="Unassembled WGS sequence"/>
</dbReference>